<organism evidence="6 7">
    <name type="scientific">Erythrobacter ani</name>
    <dbReference type="NCBI Taxonomy" id="2827235"/>
    <lineage>
        <taxon>Bacteria</taxon>
        <taxon>Pseudomonadati</taxon>
        <taxon>Pseudomonadota</taxon>
        <taxon>Alphaproteobacteria</taxon>
        <taxon>Sphingomonadales</taxon>
        <taxon>Erythrobacteraceae</taxon>
        <taxon>Erythrobacter/Porphyrobacter group</taxon>
        <taxon>Erythrobacter</taxon>
    </lineage>
</organism>
<dbReference type="Pfam" id="PF00034">
    <property type="entry name" value="Cytochrom_C"/>
    <property type="match status" value="1"/>
</dbReference>
<keyword evidence="2 3" id="KW-0408">Iron</keyword>
<dbReference type="InterPro" id="IPR002327">
    <property type="entry name" value="Cyt_c_1A/1B"/>
</dbReference>
<keyword evidence="4" id="KW-0732">Signal</keyword>
<evidence type="ECO:0000256" key="3">
    <source>
        <dbReference type="PROSITE-ProRule" id="PRU00433"/>
    </source>
</evidence>
<keyword evidence="7" id="KW-1185">Reference proteome</keyword>
<evidence type="ECO:0000259" key="5">
    <source>
        <dbReference type="PROSITE" id="PS51007"/>
    </source>
</evidence>
<name>A0ABS6SP03_9SPHN</name>
<evidence type="ECO:0000313" key="6">
    <source>
        <dbReference type="EMBL" id="MBV7266364.1"/>
    </source>
</evidence>
<evidence type="ECO:0000256" key="2">
    <source>
        <dbReference type="ARBA" id="ARBA00023004"/>
    </source>
</evidence>
<dbReference type="RefSeq" id="WP_218316973.1">
    <property type="nucleotide sequence ID" value="NZ_JAGSPB010000002.1"/>
</dbReference>
<gene>
    <name evidence="6" type="ORF">KCG45_09250</name>
</gene>
<dbReference type="Proteomes" id="UP000699975">
    <property type="component" value="Unassembled WGS sequence"/>
</dbReference>
<protein>
    <submittedName>
        <fullName evidence="6">C-type cytochrome</fullName>
    </submittedName>
</protein>
<dbReference type="PANTHER" id="PTHR11961">
    <property type="entry name" value="CYTOCHROME C"/>
    <property type="match status" value="1"/>
</dbReference>
<feature type="signal peptide" evidence="4">
    <location>
        <begin position="1"/>
        <end position="17"/>
    </location>
</feature>
<dbReference type="EMBL" id="JAGSPB010000002">
    <property type="protein sequence ID" value="MBV7266364.1"/>
    <property type="molecule type" value="Genomic_DNA"/>
</dbReference>
<proteinExistence type="predicted"/>
<feature type="chain" id="PRO_5045050024" evidence="4">
    <location>
        <begin position="18"/>
        <end position="152"/>
    </location>
</feature>
<keyword evidence="3" id="KW-0349">Heme</keyword>
<dbReference type="PROSITE" id="PS51007">
    <property type="entry name" value="CYTC"/>
    <property type="match status" value="1"/>
</dbReference>
<dbReference type="PROSITE" id="PS51257">
    <property type="entry name" value="PROKAR_LIPOPROTEIN"/>
    <property type="match status" value="1"/>
</dbReference>
<evidence type="ECO:0000256" key="1">
    <source>
        <dbReference type="ARBA" id="ARBA00022723"/>
    </source>
</evidence>
<evidence type="ECO:0000313" key="7">
    <source>
        <dbReference type="Proteomes" id="UP000699975"/>
    </source>
</evidence>
<comment type="caution">
    <text evidence="6">The sequence shown here is derived from an EMBL/GenBank/DDBJ whole genome shotgun (WGS) entry which is preliminary data.</text>
</comment>
<accession>A0ABS6SP03</accession>
<dbReference type="InterPro" id="IPR009056">
    <property type="entry name" value="Cyt_c-like_dom"/>
</dbReference>
<evidence type="ECO:0000256" key="4">
    <source>
        <dbReference type="SAM" id="SignalP"/>
    </source>
</evidence>
<reference evidence="6 7" key="1">
    <citation type="submission" date="2021-04" db="EMBL/GenBank/DDBJ databases">
        <authorList>
            <person name="Pira H."/>
            <person name="Risdian C."/>
            <person name="Wink J."/>
        </authorList>
    </citation>
    <scope>NUCLEOTIDE SEQUENCE [LARGE SCALE GENOMIC DNA]</scope>
    <source>
        <strain evidence="6 7">WH131</strain>
    </source>
</reference>
<sequence length="152" mass="15593">MHYRAALNALLLTPAVAACGGSEEQPVVEQIVVREPGDPLLACGGTDAAPDLLAAGRSAFAMCSSCHVAEAGEPSSAGPNLHGVVGRRAGALSDFVYSEALSTSQITWDQTQLDRFLADPSGTVPGTIMVAGAVDDPDRRAAIIAYLANLSE</sequence>
<keyword evidence="1 3" id="KW-0479">Metal-binding</keyword>
<feature type="domain" description="Cytochrome c" evidence="5">
    <location>
        <begin position="51"/>
        <end position="151"/>
    </location>
</feature>